<evidence type="ECO:0000313" key="2">
    <source>
        <dbReference type="EMBL" id="WJZ81261.1"/>
    </source>
</evidence>
<feature type="transmembrane region" description="Helical" evidence="1">
    <location>
        <begin position="30"/>
        <end position="51"/>
    </location>
</feature>
<dbReference type="Proteomes" id="UP001227230">
    <property type="component" value="Chromosome 1"/>
</dbReference>
<keyword evidence="3" id="KW-1185">Reference proteome</keyword>
<proteinExistence type="predicted"/>
<accession>A0ABY9BEQ0</accession>
<gene>
    <name evidence="2" type="ORF">VitviT2T_001110</name>
</gene>
<evidence type="ECO:0000313" key="3">
    <source>
        <dbReference type="Proteomes" id="UP001227230"/>
    </source>
</evidence>
<evidence type="ECO:0000256" key="1">
    <source>
        <dbReference type="SAM" id="Phobius"/>
    </source>
</evidence>
<reference evidence="2 3" key="1">
    <citation type="journal article" date="2023" name="Hortic Res">
        <title>The complete reference genome for grapevine (Vitis vinifera L.) genetics and breeding.</title>
        <authorList>
            <person name="Shi X."/>
            <person name="Cao S."/>
            <person name="Wang X."/>
            <person name="Huang S."/>
            <person name="Wang Y."/>
            <person name="Liu Z."/>
            <person name="Liu W."/>
            <person name="Leng X."/>
            <person name="Peng Y."/>
            <person name="Wang N."/>
            <person name="Wang Y."/>
            <person name="Ma Z."/>
            <person name="Xu X."/>
            <person name="Zhang F."/>
            <person name="Xue H."/>
            <person name="Zhong H."/>
            <person name="Wang Y."/>
            <person name="Zhang K."/>
            <person name="Velt A."/>
            <person name="Avia K."/>
            <person name="Holtgrawe D."/>
            <person name="Grimplet J."/>
            <person name="Matus J.T."/>
            <person name="Ware D."/>
            <person name="Wu X."/>
            <person name="Wang H."/>
            <person name="Liu C."/>
            <person name="Fang Y."/>
            <person name="Rustenholz C."/>
            <person name="Cheng Z."/>
            <person name="Xiao H."/>
            <person name="Zhou Y."/>
        </authorList>
    </citation>
    <scope>NUCLEOTIDE SEQUENCE [LARGE SCALE GENOMIC DNA]</scope>
    <source>
        <strain evidence="3">cv. Pinot noir / PN40024</strain>
        <tissue evidence="2">Leaf</tissue>
    </source>
</reference>
<keyword evidence="1" id="KW-1133">Transmembrane helix</keyword>
<keyword evidence="1" id="KW-0812">Transmembrane</keyword>
<name>A0ABY9BEQ0_VITVI</name>
<protein>
    <submittedName>
        <fullName evidence="2">Uncharacterized protein</fullName>
    </submittedName>
</protein>
<dbReference type="EMBL" id="CP126648">
    <property type="protein sequence ID" value="WJZ81261.1"/>
    <property type="molecule type" value="Genomic_DNA"/>
</dbReference>
<keyword evidence="1" id="KW-0472">Membrane</keyword>
<organism evidence="2 3">
    <name type="scientific">Vitis vinifera</name>
    <name type="common">Grape</name>
    <dbReference type="NCBI Taxonomy" id="29760"/>
    <lineage>
        <taxon>Eukaryota</taxon>
        <taxon>Viridiplantae</taxon>
        <taxon>Streptophyta</taxon>
        <taxon>Embryophyta</taxon>
        <taxon>Tracheophyta</taxon>
        <taxon>Spermatophyta</taxon>
        <taxon>Magnoliopsida</taxon>
        <taxon>eudicotyledons</taxon>
        <taxon>Gunneridae</taxon>
        <taxon>Pentapetalae</taxon>
        <taxon>rosids</taxon>
        <taxon>Vitales</taxon>
        <taxon>Vitaceae</taxon>
        <taxon>Viteae</taxon>
        <taxon>Vitis</taxon>
    </lineage>
</organism>
<sequence>MKNQSFEVLCHKQIRNARRGSKEKSAMKQFFMTVMSAIFGALPGVQIMYAICRFEAQEVNNPMLQTRCEITLLLRNDFAAFLYSAVDFPLKFPVTLEAEHRKLKDHFAAMQNQSFAAK</sequence>